<evidence type="ECO:0000256" key="12">
    <source>
        <dbReference type="ARBA" id="ARBA00023016"/>
    </source>
</evidence>
<dbReference type="SUPFAM" id="SSF50494">
    <property type="entry name" value="Trypsin-like serine proteases"/>
    <property type="match status" value="1"/>
</dbReference>
<keyword evidence="11" id="KW-0720">Serine protease</keyword>
<dbReference type="AlphaFoldDB" id="A0A4Y6UEM2"/>
<dbReference type="InterPro" id="IPR011782">
    <property type="entry name" value="Pept_S1C_Do"/>
</dbReference>
<dbReference type="Pfam" id="PF00595">
    <property type="entry name" value="PDZ"/>
    <property type="match status" value="1"/>
</dbReference>
<keyword evidence="19" id="KW-1185">Reference proteome</keyword>
<evidence type="ECO:0000256" key="8">
    <source>
        <dbReference type="ARBA" id="ARBA00022737"/>
    </source>
</evidence>
<keyword evidence="7" id="KW-0732">Signal</keyword>
<keyword evidence="8" id="KW-0677">Repeat</keyword>
<name>A0A4Y6UEM2_9PROT</name>
<evidence type="ECO:0000256" key="10">
    <source>
        <dbReference type="ARBA" id="ARBA00022801"/>
    </source>
</evidence>
<feature type="compositionally biased region" description="Pro residues" evidence="16">
    <location>
        <begin position="96"/>
        <end position="124"/>
    </location>
</feature>
<dbReference type="GO" id="GO:0006508">
    <property type="term" value="P:proteolysis"/>
    <property type="evidence" value="ECO:0007669"/>
    <property type="project" value="UniProtKB-KW"/>
</dbReference>
<evidence type="ECO:0000256" key="14">
    <source>
        <dbReference type="PIRSR" id="PIRSR611782-1"/>
    </source>
</evidence>
<evidence type="ECO:0000256" key="16">
    <source>
        <dbReference type="SAM" id="MobiDB-lite"/>
    </source>
</evidence>
<dbReference type="InterPro" id="IPR001478">
    <property type="entry name" value="PDZ"/>
</dbReference>
<comment type="catalytic activity">
    <reaction evidence="1">
        <text>Acts on substrates that are at least partially unfolded. The cleavage site P1 residue is normally between a pair of hydrophobic residues, such as Val-|-Val.</text>
        <dbReference type="EC" id="3.4.21.107"/>
    </reaction>
</comment>
<evidence type="ECO:0000256" key="5">
    <source>
        <dbReference type="ARBA" id="ARBA00013958"/>
    </source>
</evidence>
<dbReference type="InterPro" id="IPR036034">
    <property type="entry name" value="PDZ_sf"/>
</dbReference>
<dbReference type="InterPro" id="IPR001940">
    <property type="entry name" value="Peptidase_S1C"/>
</dbReference>
<gene>
    <name evidence="18" type="ORF">E3E12_07440</name>
</gene>
<dbReference type="EC" id="3.4.21.107" evidence="4"/>
<feature type="binding site" evidence="15">
    <location>
        <position position="214"/>
    </location>
    <ligand>
        <name>substrate</name>
    </ligand>
</feature>
<reference evidence="18 19" key="1">
    <citation type="submission" date="2019-03" db="EMBL/GenBank/DDBJ databases">
        <title>The complete genome sequence of Swingsia_sp. F3b2 LMG30590(T).</title>
        <authorList>
            <person name="Chua K.-O."/>
            <person name="Chan K.-G."/>
            <person name="See-Too W.-S."/>
        </authorList>
    </citation>
    <scope>NUCLEOTIDE SEQUENCE [LARGE SCALE GENOMIC DNA]</scope>
    <source>
        <strain evidence="18 19">F3b2</strain>
    </source>
</reference>
<evidence type="ECO:0000256" key="3">
    <source>
        <dbReference type="ARBA" id="ARBA00010541"/>
    </source>
</evidence>
<dbReference type="Gene3D" id="2.30.42.10">
    <property type="match status" value="2"/>
</dbReference>
<dbReference type="GO" id="GO:0004252">
    <property type="term" value="F:serine-type endopeptidase activity"/>
    <property type="evidence" value="ECO:0007669"/>
    <property type="project" value="InterPro"/>
</dbReference>
<dbReference type="PRINTS" id="PR00834">
    <property type="entry name" value="PROTEASES2C"/>
</dbReference>
<sequence>MLAGPALPPLAWAEGAPATTHSQPTSTVPAATLDAMGPGQAAATKGLALPSFAPLVDRLLPAVVNISISGTVPVSDGEDDSPQAPQGPDESSPTGPQTPLPHRTPSPSQPSPGTPGPKSAPPPHEGPHGGKPAQPNPLDKFLHDYTQKHKRPGQKKPERPQMQIKALGSGFIIDPSGVIVTNNHVIEDADRITVTLSDGTEMPAQIVGRDARMDLAVLKVTPTAPLPAVPFGRSDKARIGDWVLAIGNPYGLSGTVTAGIVSARGRNVAHGLDDDFIQTDAAINRGNSGGPLFNIKGEVIGINTLIFGGAGGDSIGLGFAIPSDDAIGLIAQIRQTGAVHRGSLGIVFQPVTPTMAHALDFTQKTPTGRTKAGEGGIIASLVPKGAAAKAGLKIGDIITAINGHAVTGQTLPRVVAAHQPGSTLQLSLWREGQLMEVPVTLQAAVEKSPPPPSDTLPPSHPRCSFSALGLTVSVIGPDEREQYGLSDSQRGVLVLRVTKDGTAARRGLREGDVILQVGGQSLTTPDSFKAAIERAIKLGRHEVLLLVQDQGAMAWLPISLEAMSPDKTTTPSQP</sequence>
<evidence type="ECO:0000256" key="7">
    <source>
        <dbReference type="ARBA" id="ARBA00022729"/>
    </source>
</evidence>
<feature type="binding site" evidence="15">
    <location>
        <position position="184"/>
    </location>
    <ligand>
        <name>substrate</name>
    </ligand>
</feature>
<dbReference type="SUPFAM" id="SSF50156">
    <property type="entry name" value="PDZ domain-like"/>
    <property type="match status" value="2"/>
</dbReference>
<organism evidence="18 19">
    <name type="scientific">Formicincola oecophyllae</name>
    <dbReference type="NCBI Taxonomy" id="2558361"/>
    <lineage>
        <taxon>Bacteria</taxon>
        <taxon>Pseudomonadati</taxon>
        <taxon>Pseudomonadota</taxon>
        <taxon>Alphaproteobacteria</taxon>
        <taxon>Acetobacterales</taxon>
        <taxon>Acetobacteraceae</taxon>
        <taxon>Formicincola</taxon>
    </lineage>
</organism>
<dbReference type="KEGG" id="swf:E3E12_07440"/>
<evidence type="ECO:0000259" key="17">
    <source>
        <dbReference type="PROSITE" id="PS50106"/>
    </source>
</evidence>
<keyword evidence="9" id="KW-0574">Periplasm</keyword>
<evidence type="ECO:0000256" key="2">
    <source>
        <dbReference type="ARBA" id="ARBA00004418"/>
    </source>
</evidence>
<evidence type="ECO:0000256" key="13">
    <source>
        <dbReference type="ARBA" id="ARBA00032850"/>
    </source>
</evidence>
<feature type="domain" description="PDZ" evidence="17">
    <location>
        <begin position="368"/>
        <end position="417"/>
    </location>
</feature>
<dbReference type="NCBIfam" id="TIGR02037">
    <property type="entry name" value="degP_htrA_DO"/>
    <property type="match status" value="1"/>
</dbReference>
<evidence type="ECO:0000313" key="19">
    <source>
        <dbReference type="Proteomes" id="UP000318709"/>
    </source>
</evidence>
<evidence type="ECO:0000313" key="18">
    <source>
        <dbReference type="EMBL" id="QDH14485.1"/>
    </source>
</evidence>
<keyword evidence="10" id="KW-0378">Hydrolase</keyword>
<proteinExistence type="inferred from homology"/>
<keyword evidence="6" id="KW-0645">Protease</keyword>
<dbReference type="OrthoDB" id="9758917at2"/>
<dbReference type="GO" id="GO:0042597">
    <property type="term" value="C:periplasmic space"/>
    <property type="evidence" value="ECO:0007669"/>
    <property type="project" value="UniProtKB-SubCell"/>
</dbReference>
<evidence type="ECO:0000256" key="4">
    <source>
        <dbReference type="ARBA" id="ARBA00013035"/>
    </source>
</evidence>
<evidence type="ECO:0000256" key="6">
    <source>
        <dbReference type="ARBA" id="ARBA00022670"/>
    </source>
</evidence>
<feature type="binding site" evidence="15">
    <location>
        <begin position="286"/>
        <end position="288"/>
    </location>
    <ligand>
        <name>substrate</name>
    </ligand>
</feature>
<evidence type="ECO:0000256" key="9">
    <source>
        <dbReference type="ARBA" id="ARBA00022764"/>
    </source>
</evidence>
<dbReference type="InterPro" id="IPR009003">
    <property type="entry name" value="Peptidase_S1_PA"/>
</dbReference>
<dbReference type="PANTHER" id="PTHR22939">
    <property type="entry name" value="SERINE PROTEASE FAMILY S1C HTRA-RELATED"/>
    <property type="match status" value="1"/>
</dbReference>
<evidence type="ECO:0000256" key="1">
    <source>
        <dbReference type="ARBA" id="ARBA00001772"/>
    </source>
</evidence>
<feature type="active site" description="Charge relay system" evidence="14">
    <location>
        <position position="214"/>
    </location>
</feature>
<dbReference type="SMART" id="SM00228">
    <property type="entry name" value="PDZ"/>
    <property type="match status" value="2"/>
</dbReference>
<comment type="subcellular location">
    <subcellularLocation>
        <location evidence="2">Periplasm</location>
    </subcellularLocation>
</comment>
<dbReference type="PANTHER" id="PTHR22939:SF130">
    <property type="entry name" value="PERIPLASMIC SERINE ENDOPROTEASE DEGP-LIKE-RELATED"/>
    <property type="match status" value="1"/>
</dbReference>
<feature type="active site" description="Charge relay system" evidence="14">
    <location>
        <position position="288"/>
    </location>
</feature>
<dbReference type="Pfam" id="PF13365">
    <property type="entry name" value="Trypsin_2"/>
    <property type="match status" value="1"/>
</dbReference>
<feature type="region of interest" description="Disordered" evidence="16">
    <location>
        <begin position="71"/>
        <end position="140"/>
    </location>
</feature>
<dbReference type="Pfam" id="PF13180">
    <property type="entry name" value="PDZ_2"/>
    <property type="match status" value="1"/>
</dbReference>
<dbReference type="Gene3D" id="2.40.10.120">
    <property type="match status" value="1"/>
</dbReference>
<feature type="domain" description="PDZ" evidence="17">
    <location>
        <begin position="471"/>
        <end position="551"/>
    </location>
</feature>
<dbReference type="EMBL" id="CP038231">
    <property type="protein sequence ID" value="QDH14485.1"/>
    <property type="molecule type" value="Genomic_DNA"/>
</dbReference>
<evidence type="ECO:0000256" key="11">
    <source>
        <dbReference type="ARBA" id="ARBA00022825"/>
    </source>
</evidence>
<comment type="similarity">
    <text evidence="3">Belongs to the peptidase S1C family.</text>
</comment>
<protein>
    <recommendedName>
        <fullName evidence="5">Probable periplasmic serine endoprotease DegP-like</fullName>
        <ecNumber evidence="4">3.4.21.107</ecNumber>
    </recommendedName>
    <alternativeName>
        <fullName evidence="13">Protease Do</fullName>
    </alternativeName>
</protein>
<dbReference type="Proteomes" id="UP000318709">
    <property type="component" value="Chromosome"/>
</dbReference>
<dbReference type="PROSITE" id="PS50106">
    <property type="entry name" value="PDZ"/>
    <property type="match status" value="2"/>
</dbReference>
<accession>A0A4Y6UEM2</accession>
<keyword evidence="12" id="KW-0346">Stress response</keyword>
<evidence type="ECO:0000256" key="15">
    <source>
        <dbReference type="PIRSR" id="PIRSR611782-2"/>
    </source>
</evidence>
<feature type="active site" description="Charge relay system" evidence="14">
    <location>
        <position position="184"/>
    </location>
</feature>